<dbReference type="OrthoDB" id="9942268at2759"/>
<feature type="compositionally biased region" description="Polar residues" evidence="1">
    <location>
        <begin position="421"/>
        <end position="435"/>
    </location>
</feature>
<feature type="compositionally biased region" description="Polar residues" evidence="1">
    <location>
        <begin position="755"/>
        <end position="769"/>
    </location>
</feature>
<feature type="compositionally biased region" description="Low complexity" evidence="1">
    <location>
        <begin position="345"/>
        <end position="361"/>
    </location>
</feature>
<feature type="compositionally biased region" description="Basic and acidic residues" evidence="1">
    <location>
        <begin position="185"/>
        <end position="210"/>
    </location>
</feature>
<comment type="caution">
    <text evidence="2">The sequence shown here is derived from an EMBL/GenBank/DDBJ whole genome shotgun (WGS) entry which is preliminary data.</text>
</comment>
<feature type="compositionally biased region" description="Basic and acidic residues" evidence="1">
    <location>
        <begin position="224"/>
        <end position="240"/>
    </location>
</feature>
<feature type="compositionally biased region" description="Basic and acidic residues" evidence="1">
    <location>
        <begin position="454"/>
        <end position="467"/>
    </location>
</feature>
<feature type="region of interest" description="Disordered" evidence="1">
    <location>
        <begin position="131"/>
        <end position="262"/>
    </location>
</feature>
<feature type="region of interest" description="Disordered" evidence="1">
    <location>
        <begin position="910"/>
        <end position="929"/>
    </location>
</feature>
<dbReference type="KEGG" id="tng:GSTEN00020482G001"/>
<evidence type="ECO:0000256" key="1">
    <source>
        <dbReference type="SAM" id="MobiDB-lite"/>
    </source>
</evidence>
<sequence length="960" mass="104796">MSPTGEEPTCPKFQPNIFDPSRCHDCLRQKHLHSGARESAEATPPPPKSPAEPENAAKTQSDSRIGRVEGGALTPISSQEEERDTSSKEDSDGASAASSYCDVRGGCADDREPPLCILSSGCNLYICDRDEDDSSADSCLDHSDYQESSGSGSAEDEYQPVRRPSPQVGMTRLDPPPHRPSPRAWMEEAQSRDGFRSRSGHGEDRQKRESGYFSLGRAAGASLLRDKSPSGPFRHYERGHPIYSTENVDPKDTIPFRNPSLGVASERQKMTLFGEDPSLDILSANAEGTAIEVEAQVGPRSPSPTPFKIAESLASTGLKAFSNSYNRGGPSSPSAYGHAGRFDTSRCGSPLQSRSSSPSRGNIPFRYRSANGSSESAAAIGRLASASGGWTRGLEPGLRNSQQGSQRTHYESGTLPRNFKSFATSMKSQSSTVSDFRSALRKTEASRTANGCTRDGRSSSPSRRDHNPSGQMCLRKSELTTGPPDRHRYGPGASSPSRKASGGTRDTCGSSLQRRNYCSSSQSLLRESESVLSLNGHSHHGRCGSPIREGYDIESQALLRTEMARNGMNDQAEESQTIPPSRRTMAGHSGLHKSEWSPTGHTRDRHNRGSSPRRNDYQTSTQYQLRKTQDNRSLQGGTSESRSSSPLRRSHERQRSHDGAGSLRNSYNDHRSLHKTEAGRALSSKNHSSRSSSPSGKGYTDAPRYSAGRNAPDGDSFHGKNTHQNSKLDSHYSSSSWRESTRSHRSASVCRAASPSRQTSSGSRTASLSRETRRSPSVVRSGAPGHEEHSPSPWDTPSHHPRTPSPPPQVRMQQHTSSQSSLESSESGPPLLRPSGRKREEYVMMADVPKVKMIHQREDGSHTGPAQGQRPPPRQELFKPARSGRFQSDQLVQTRLSDVLLCLFSHSLSKHPSRDWEDTGDAEWHHSSSGSLSRAHWRTSLQVGWSTARSLNISLNCVPL</sequence>
<feature type="compositionally biased region" description="Polar residues" evidence="1">
    <location>
        <begin position="321"/>
        <end position="334"/>
    </location>
</feature>
<feature type="compositionally biased region" description="Polar residues" evidence="1">
    <location>
        <begin position="609"/>
        <end position="638"/>
    </location>
</feature>
<feature type="region of interest" description="Disordered" evidence="1">
    <location>
        <begin position="320"/>
        <end position="521"/>
    </location>
</feature>
<dbReference type="EMBL" id="CAAE01014653">
    <property type="protein sequence ID" value="CAG01651.1"/>
    <property type="molecule type" value="Genomic_DNA"/>
</dbReference>
<evidence type="ECO:0000313" key="2">
    <source>
        <dbReference type="EMBL" id="CAG01651.1"/>
    </source>
</evidence>
<feature type="compositionally biased region" description="Basic and acidic residues" evidence="1">
    <location>
        <begin position="667"/>
        <end position="678"/>
    </location>
</feature>
<proteinExistence type="predicted"/>
<feature type="compositionally biased region" description="Basic and acidic residues" evidence="1">
    <location>
        <begin position="912"/>
        <end position="926"/>
    </location>
</feature>
<reference evidence="2" key="1">
    <citation type="journal article" date="2004" name="Nature">
        <title>Genome duplication in the teleost fish Tetraodon nigroviridis reveals the early vertebrate proto-karyotype.</title>
        <authorList>
            <person name="Jaillon O."/>
            <person name="Aury J.-M."/>
            <person name="Brunet F."/>
            <person name="Petit J.-L."/>
            <person name="Stange-Thomann N."/>
            <person name="Mauceli E."/>
            <person name="Bouneau L."/>
            <person name="Fischer C."/>
            <person name="Ozouf-Costaz C."/>
            <person name="Bernot A."/>
            <person name="Nicaud S."/>
            <person name="Jaffe D."/>
            <person name="Fisher S."/>
            <person name="Lutfalla G."/>
            <person name="Dossat C."/>
            <person name="Segurens B."/>
            <person name="Dasilva C."/>
            <person name="Salanoubat M."/>
            <person name="Levy M."/>
            <person name="Boudet N."/>
            <person name="Castellano S."/>
            <person name="Anthouard V."/>
            <person name="Jubin C."/>
            <person name="Castelli V."/>
            <person name="Katinka M."/>
            <person name="Vacherie B."/>
            <person name="Biemont C."/>
            <person name="Skalli Z."/>
            <person name="Cattolico L."/>
            <person name="Poulain J."/>
            <person name="De Berardinis V."/>
            <person name="Cruaud C."/>
            <person name="Duprat S."/>
            <person name="Brottier P."/>
            <person name="Coutanceau J.-P."/>
            <person name="Gouzy J."/>
            <person name="Parra G."/>
            <person name="Lardier G."/>
            <person name="Chapple C."/>
            <person name="McKernan K.J."/>
            <person name="McEwan P."/>
            <person name="Bosak S."/>
            <person name="Kellis M."/>
            <person name="Volff J.-N."/>
            <person name="Guigo R."/>
            <person name="Zody M.C."/>
            <person name="Mesirov J."/>
            <person name="Lindblad-Toh K."/>
            <person name="Birren B."/>
            <person name="Nusbaum C."/>
            <person name="Kahn D."/>
            <person name="Robinson-Rechavi M."/>
            <person name="Laudet V."/>
            <person name="Schachter V."/>
            <person name="Quetier F."/>
            <person name="Saurin W."/>
            <person name="Scarpelli C."/>
            <person name="Wincker P."/>
            <person name="Lander E.S."/>
            <person name="Weissenbach J."/>
            <person name="Roest Crollius H."/>
        </authorList>
    </citation>
    <scope>NUCLEOTIDE SEQUENCE [LARGE SCALE GENOMIC DNA]</scope>
</reference>
<feature type="region of interest" description="Disordered" evidence="1">
    <location>
        <begin position="569"/>
        <end position="841"/>
    </location>
</feature>
<organism evidence="2">
    <name type="scientific">Tetraodon nigroviridis</name>
    <name type="common">Spotted green pufferfish</name>
    <name type="synonym">Chelonodon nigroviridis</name>
    <dbReference type="NCBI Taxonomy" id="99883"/>
    <lineage>
        <taxon>Eukaryota</taxon>
        <taxon>Metazoa</taxon>
        <taxon>Chordata</taxon>
        <taxon>Craniata</taxon>
        <taxon>Vertebrata</taxon>
        <taxon>Euteleostomi</taxon>
        <taxon>Actinopterygii</taxon>
        <taxon>Neopterygii</taxon>
        <taxon>Teleostei</taxon>
        <taxon>Neoteleostei</taxon>
        <taxon>Acanthomorphata</taxon>
        <taxon>Eupercaria</taxon>
        <taxon>Tetraodontiformes</taxon>
        <taxon>Tetradontoidea</taxon>
        <taxon>Tetraodontidae</taxon>
        <taxon>Tetraodon</taxon>
    </lineage>
</organism>
<accession>Q4SCI1</accession>
<gene>
    <name evidence="2" type="ORF">GSTENG00020482001</name>
</gene>
<feature type="region of interest" description="Disordered" evidence="1">
    <location>
        <begin position="29"/>
        <end position="104"/>
    </location>
</feature>
<feature type="compositionally biased region" description="Low complexity" evidence="1">
    <location>
        <begin position="817"/>
        <end position="834"/>
    </location>
</feature>
<feature type="compositionally biased region" description="Low complexity" evidence="1">
    <location>
        <begin position="683"/>
        <end position="695"/>
    </location>
</feature>
<feature type="compositionally biased region" description="Polar residues" evidence="1">
    <location>
        <begin position="507"/>
        <end position="518"/>
    </location>
</feature>
<protein>
    <submittedName>
        <fullName evidence="2">(spotted green pufferfish) hypothetical protein</fullName>
    </submittedName>
</protein>
<name>Q4SCI1_TETNG</name>
<reference evidence="2" key="2">
    <citation type="submission" date="2004-02" db="EMBL/GenBank/DDBJ databases">
        <authorList>
            <consortium name="Genoscope"/>
            <consortium name="Whitehead Institute Centre for Genome Research"/>
        </authorList>
    </citation>
    <scope>NUCLEOTIDE SEQUENCE</scope>
</reference>
<feature type="region of interest" description="Disordered" evidence="1">
    <location>
        <begin position="856"/>
        <end position="879"/>
    </location>
</feature>
<dbReference type="AlphaFoldDB" id="Q4SCI1"/>